<feature type="transmembrane region" description="Helical" evidence="5">
    <location>
        <begin position="31"/>
        <end position="50"/>
    </location>
</feature>
<keyword evidence="3 5" id="KW-1133">Transmembrane helix</keyword>
<dbReference type="Proteomes" id="UP001651158">
    <property type="component" value="Unassembled WGS sequence"/>
</dbReference>
<evidence type="ECO:0000256" key="3">
    <source>
        <dbReference type="ARBA" id="ARBA00022989"/>
    </source>
</evidence>
<evidence type="ECO:0000313" key="6">
    <source>
        <dbReference type="EMBL" id="KAL5112944.1"/>
    </source>
</evidence>
<comment type="caution">
    <text evidence="6">The sequence shown here is derived from an EMBL/GenBank/DDBJ whole genome shotgun (WGS) entry which is preliminary data.</text>
</comment>
<gene>
    <name evidence="6" type="ORF">TcWFU_009490</name>
</gene>
<proteinExistence type="predicted"/>
<evidence type="ECO:0000256" key="2">
    <source>
        <dbReference type="ARBA" id="ARBA00022692"/>
    </source>
</evidence>
<name>A0ABR4QU64_9CEST</name>
<keyword evidence="2 5" id="KW-0812">Transmembrane</keyword>
<keyword evidence="4 5" id="KW-0472">Membrane</keyword>
<dbReference type="PANTHER" id="PTHR43220">
    <property type="match status" value="1"/>
</dbReference>
<keyword evidence="7" id="KW-1185">Reference proteome</keyword>
<dbReference type="InterPro" id="IPR045014">
    <property type="entry name" value="TM41A/B"/>
</dbReference>
<sequence length="104" mass="11240">MSAVLHCLMLGSVFPASPNWLLNALSPAVGISLRISFATILLGLLPYNLITVHAGTLLSQIDPEKSIRENALLLSGAAIIMVITGILVLRVRRHVIPELKEKPH</sequence>
<feature type="transmembrane region" description="Helical" evidence="5">
    <location>
        <begin position="71"/>
        <end position="91"/>
    </location>
</feature>
<organism evidence="6 7">
    <name type="scientific">Taenia crassiceps</name>
    <dbReference type="NCBI Taxonomy" id="6207"/>
    <lineage>
        <taxon>Eukaryota</taxon>
        <taxon>Metazoa</taxon>
        <taxon>Spiralia</taxon>
        <taxon>Lophotrochozoa</taxon>
        <taxon>Platyhelminthes</taxon>
        <taxon>Cestoda</taxon>
        <taxon>Eucestoda</taxon>
        <taxon>Cyclophyllidea</taxon>
        <taxon>Taeniidae</taxon>
        <taxon>Taenia</taxon>
    </lineage>
</organism>
<dbReference type="PANTHER" id="PTHR43220:SF21">
    <property type="entry name" value="TRANSMEMBRANE PROTEIN 41A"/>
    <property type="match status" value="1"/>
</dbReference>
<accession>A0ABR4QU64</accession>
<evidence type="ECO:0000256" key="4">
    <source>
        <dbReference type="ARBA" id="ARBA00023136"/>
    </source>
</evidence>
<protein>
    <submittedName>
        <fullName evidence="6">Transmembrane protein 41A-B</fullName>
    </submittedName>
</protein>
<reference evidence="6 7" key="1">
    <citation type="journal article" date="2022" name="Front. Cell. Infect. Microbiol.">
        <title>The Genomes of Two Strains of Taenia crassiceps the Animal Model for the Study of Human Cysticercosis.</title>
        <authorList>
            <person name="Bobes R.J."/>
            <person name="Estrada K."/>
            <person name="Rios-Valencia D.G."/>
            <person name="Calderon-Gallegos A."/>
            <person name="de la Torre P."/>
            <person name="Carrero J.C."/>
            <person name="Sanchez-Flores A."/>
            <person name="Laclette J.P."/>
        </authorList>
    </citation>
    <scope>NUCLEOTIDE SEQUENCE [LARGE SCALE GENOMIC DNA]</scope>
    <source>
        <strain evidence="6">WFUcys</strain>
    </source>
</reference>
<dbReference type="EMBL" id="JAKROA010000001">
    <property type="protein sequence ID" value="KAL5112944.1"/>
    <property type="molecule type" value="Genomic_DNA"/>
</dbReference>
<evidence type="ECO:0000256" key="5">
    <source>
        <dbReference type="SAM" id="Phobius"/>
    </source>
</evidence>
<evidence type="ECO:0000313" key="7">
    <source>
        <dbReference type="Proteomes" id="UP001651158"/>
    </source>
</evidence>
<evidence type="ECO:0000256" key="1">
    <source>
        <dbReference type="ARBA" id="ARBA00004141"/>
    </source>
</evidence>
<comment type="subcellular location">
    <subcellularLocation>
        <location evidence="1">Membrane</location>
        <topology evidence="1">Multi-pass membrane protein</topology>
    </subcellularLocation>
</comment>